<evidence type="ECO:0000256" key="5">
    <source>
        <dbReference type="ARBA" id="ARBA00022548"/>
    </source>
</evidence>
<organism evidence="23 24">
    <name type="scientific">Aspergillus ellipticus CBS 707.79</name>
    <dbReference type="NCBI Taxonomy" id="1448320"/>
    <lineage>
        <taxon>Eukaryota</taxon>
        <taxon>Fungi</taxon>
        <taxon>Dikarya</taxon>
        <taxon>Ascomycota</taxon>
        <taxon>Pezizomycotina</taxon>
        <taxon>Eurotiomycetes</taxon>
        <taxon>Eurotiomycetidae</taxon>
        <taxon>Eurotiales</taxon>
        <taxon>Aspergillaceae</taxon>
        <taxon>Aspergillus</taxon>
        <taxon>Aspergillus subgen. Circumdati</taxon>
    </lineage>
</organism>
<dbReference type="GO" id="GO:0047598">
    <property type="term" value="F:7-dehydrocholesterol reductase activity"/>
    <property type="evidence" value="ECO:0007669"/>
    <property type="project" value="UniProtKB-EC"/>
</dbReference>
<evidence type="ECO:0000256" key="3">
    <source>
        <dbReference type="ARBA" id="ARBA00005402"/>
    </source>
</evidence>
<keyword evidence="5" id="KW-0153">Cholesterol metabolism</keyword>
<evidence type="ECO:0000256" key="20">
    <source>
        <dbReference type="ARBA" id="ARBA00047795"/>
    </source>
</evidence>
<evidence type="ECO:0000256" key="11">
    <source>
        <dbReference type="ARBA" id="ARBA00023002"/>
    </source>
</evidence>
<keyword evidence="15 22" id="KW-1207">Sterol metabolism</keyword>
<gene>
    <name evidence="23" type="ORF">BO71DRAFT_421777</name>
</gene>
<evidence type="ECO:0000313" key="23">
    <source>
        <dbReference type="EMBL" id="PYH91174.1"/>
    </source>
</evidence>
<dbReference type="GO" id="GO:0016132">
    <property type="term" value="P:brassinosteroid biosynthetic process"/>
    <property type="evidence" value="ECO:0007669"/>
    <property type="project" value="TreeGrafter"/>
</dbReference>
<feature type="transmembrane region" description="Helical" evidence="22">
    <location>
        <begin position="387"/>
        <end position="415"/>
    </location>
</feature>
<dbReference type="Pfam" id="PF01222">
    <property type="entry name" value="ERG4_ERG24"/>
    <property type="match status" value="1"/>
</dbReference>
<evidence type="ECO:0000256" key="13">
    <source>
        <dbReference type="ARBA" id="ARBA00023098"/>
    </source>
</evidence>
<dbReference type="PANTHER" id="PTHR21257">
    <property type="entry name" value="DELTA(14)-STEROL REDUCTASE"/>
    <property type="match status" value="1"/>
</dbReference>
<protein>
    <recommendedName>
        <fullName evidence="18">7-dehydrocholesterol reductase</fullName>
        <ecNumber evidence="17">1.3.1.21</ecNumber>
    </recommendedName>
    <alternativeName>
        <fullName evidence="19">Sterol Delta(7)-reductase</fullName>
    </alternativeName>
</protein>
<evidence type="ECO:0000256" key="7">
    <source>
        <dbReference type="ARBA" id="ARBA00022778"/>
    </source>
</evidence>
<reference evidence="23 24" key="1">
    <citation type="submission" date="2018-02" db="EMBL/GenBank/DDBJ databases">
        <title>The genomes of Aspergillus section Nigri reveals drivers in fungal speciation.</title>
        <authorList>
            <consortium name="DOE Joint Genome Institute"/>
            <person name="Vesth T.C."/>
            <person name="Nybo J."/>
            <person name="Theobald S."/>
            <person name="Brandl J."/>
            <person name="Frisvad J.C."/>
            <person name="Nielsen K.F."/>
            <person name="Lyhne E.K."/>
            <person name="Kogle M.E."/>
            <person name="Kuo A."/>
            <person name="Riley R."/>
            <person name="Clum A."/>
            <person name="Nolan M."/>
            <person name="Lipzen A."/>
            <person name="Salamov A."/>
            <person name="Henrissat B."/>
            <person name="Wiebenga A."/>
            <person name="De vries R.P."/>
            <person name="Grigoriev I.V."/>
            <person name="Mortensen U.H."/>
            <person name="Andersen M.R."/>
            <person name="Baker S.E."/>
        </authorList>
    </citation>
    <scope>NUCLEOTIDE SEQUENCE [LARGE SCALE GENOMIC DNA]</scope>
    <source>
        <strain evidence="23 24">CBS 707.79</strain>
    </source>
</reference>
<evidence type="ECO:0000256" key="14">
    <source>
        <dbReference type="ARBA" id="ARBA00023136"/>
    </source>
</evidence>
<dbReference type="AlphaFoldDB" id="A0A319D1J2"/>
<evidence type="ECO:0000256" key="10">
    <source>
        <dbReference type="ARBA" id="ARBA00022989"/>
    </source>
</evidence>
<dbReference type="GO" id="GO:0005789">
    <property type="term" value="C:endoplasmic reticulum membrane"/>
    <property type="evidence" value="ECO:0007669"/>
    <property type="project" value="TreeGrafter"/>
</dbReference>
<name>A0A319D1J2_9EURO</name>
<evidence type="ECO:0000256" key="17">
    <source>
        <dbReference type="ARBA" id="ARBA00038851"/>
    </source>
</evidence>
<feature type="transmembrane region" description="Helical" evidence="22">
    <location>
        <begin position="71"/>
        <end position="101"/>
    </location>
</feature>
<evidence type="ECO:0000256" key="2">
    <source>
        <dbReference type="ARBA" id="ARBA00004770"/>
    </source>
</evidence>
<evidence type="ECO:0000256" key="1">
    <source>
        <dbReference type="ARBA" id="ARBA00004141"/>
    </source>
</evidence>
<comment type="similarity">
    <text evidence="3 22">Belongs to the ERG4/ERG24 family.</text>
</comment>
<keyword evidence="7" id="KW-0152">Cholesterol biosynthesis</keyword>
<keyword evidence="10 22" id="KW-1133">Transmembrane helix</keyword>
<keyword evidence="9 22" id="KW-0752">Steroid biosynthesis</keyword>
<dbReference type="Gene3D" id="1.20.120.1630">
    <property type="match status" value="1"/>
</dbReference>
<accession>A0A319D1J2</accession>
<evidence type="ECO:0000256" key="15">
    <source>
        <dbReference type="ARBA" id="ARBA00023166"/>
    </source>
</evidence>
<feature type="transmembrane region" description="Helical" evidence="22">
    <location>
        <begin position="26"/>
        <end position="50"/>
    </location>
</feature>
<proteinExistence type="inferred from homology"/>
<keyword evidence="16 22" id="KW-0753">Steroid metabolism</keyword>
<keyword evidence="24" id="KW-1185">Reference proteome</keyword>
<feature type="transmembrane region" description="Helical" evidence="22">
    <location>
        <begin position="121"/>
        <end position="143"/>
    </location>
</feature>
<evidence type="ECO:0000256" key="19">
    <source>
        <dbReference type="ARBA" id="ARBA00042688"/>
    </source>
</evidence>
<keyword evidence="11 22" id="KW-0560">Oxidoreductase</keyword>
<dbReference type="EC" id="1.3.1.21" evidence="17"/>
<keyword evidence="12 22" id="KW-0756">Sterol biosynthesis</keyword>
<feature type="transmembrane region" description="Helical" evidence="22">
    <location>
        <begin position="307"/>
        <end position="326"/>
    </location>
</feature>
<evidence type="ECO:0000256" key="12">
    <source>
        <dbReference type="ARBA" id="ARBA00023011"/>
    </source>
</evidence>
<evidence type="ECO:0000256" key="22">
    <source>
        <dbReference type="RuleBase" id="RU369120"/>
    </source>
</evidence>
<feature type="transmembrane region" description="Helical" evidence="22">
    <location>
        <begin position="155"/>
        <end position="172"/>
    </location>
</feature>
<dbReference type="OrthoDB" id="5326588at2759"/>
<feature type="transmembrane region" description="Helical" evidence="22">
    <location>
        <begin position="212"/>
        <end position="233"/>
    </location>
</feature>
<evidence type="ECO:0000256" key="9">
    <source>
        <dbReference type="ARBA" id="ARBA00022955"/>
    </source>
</evidence>
<dbReference type="FunFam" id="1.20.120.1630:FF:000004">
    <property type="entry name" value="7-dehydrocholesterol reductase"/>
    <property type="match status" value="1"/>
</dbReference>
<keyword evidence="4 22" id="KW-0444">Lipid biosynthesis</keyword>
<dbReference type="InterPro" id="IPR001171">
    <property type="entry name" value="ERG24_DHCR-like"/>
</dbReference>
<evidence type="ECO:0000313" key="24">
    <source>
        <dbReference type="Proteomes" id="UP000247810"/>
    </source>
</evidence>
<keyword evidence="13 22" id="KW-0443">Lipid metabolism</keyword>
<keyword evidence="14 22" id="KW-0472">Membrane</keyword>
<evidence type="ECO:0000256" key="18">
    <source>
        <dbReference type="ARBA" id="ARBA00039984"/>
    </source>
</evidence>
<comment type="catalytic activity">
    <reaction evidence="21">
        <text>7-dehydrodesmosterol + NADPH + H(+) = desmosterol + NADP(+)</text>
        <dbReference type="Rhea" id="RHEA:46740"/>
        <dbReference type="ChEBI" id="CHEBI:15378"/>
        <dbReference type="ChEBI" id="CHEBI:17737"/>
        <dbReference type="ChEBI" id="CHEBI:27910"/>
        <dbReference type="ChEBI" id="CHEBI:57783"/>
        <dbReference type="ChEBI" id="CHEBI:58349"/>
    </reaction>
    <physiologicalReaction direction="left-to-right" evidence="21">
        <dbReference type="Rhea" id="RHEA:46741"/>
    </physiologicalReaction>
</comment>
<sequence>MAAPLSEKPVSHQKQFWGRTQHLSRLASLGSLSVILASPLCVLLLLTALSQYHGSFALAFRGLQTQGIQLFLIRGIPALNLQVGMCYSAWVILQAFIYHLLPGKIATGPPTPGGQSLPYKANGLACCTTNLAVLFILFATGIFHPSSIGAHVGELLFVANIYGLALTLAVTIKCYCIGPGARDVRFTGSLIHEFLSGIELNPRLGKYWDLKLFQIGRVGMISWLLLDIAFASLQLQRFGHVTDSMVVVNILHTLYVIDFFIYEDWYLTTIDIAHDHFGFYLAWGSAVLVPALYTTQAHYLAYQPIEITRSYATLLTMAGIASYILFRSSNNQKFRFRQTHGQCLIWGSVPKTIPTTYTTVDGSIHHSMLLCSGWWGLIRHPNYIGDLLFSFCACAACGFTHLLPWSYLIFMTVLLAHRALRDDRRCSEKYGPQWTQYCQTVRWRLIPFVF</sequence>
<evidence type="ECO:0000256" key="6">
    <source>
        <dbReference type="ARBA" id="ARBA00022692"/>
    </source>
</evidence>
<keyword evidence="8" id="KW-0521">NADP</keyword>
<dbReference type="EMBL" id="KZ825954">
    <property type="protein sequence ID" value="PYH91174.1"/>
    <property type="molecule type" value="Genomic_DNA"/>
</dbReference>
<dbReference type="Proteomes" id="UP000247810">
    <property type="component" value="Unassembled WGS sequence"/>
</dbReference>
<feature type="transmembrane region" description="Helical" evidence="22">
    <location>
        <begin position="277"/>
        <end position="295"/>
    </location>
</feature>
<dbReference type="GO" id="GO:0006695">
    <property type="term" value="P:cholesterol biosynthetic process"/>
    <property type="evidence" value="ECO:0007669"/>
    <property type="project" value="UniProtKB-KW"/>
</dbReference>
<comment type="pathway">
    <text evidence="2">Steroid biosynthesis; cholesterol biosynthesis.</text>
</comment>
<dbReference type="VEuPathDB" id="FungiDB:BO71DRAFT_421777"/>
<evidence type="ECO:0000256" key="21">
    <source>
        <dbReference type="ARBA" id="ARBA00047826"/>
    </source>
</evidence>
<comment type="catalytic activity">
    <reaction evidence="20">
        <text>cholesterol + NADP(+) = 7-dehydrocholesterol + NADPH + H(+)</text>
        <dbReference type="Rhea" id="RHEA:23984"/>
        <dbReference type="ChEBI" id="CHEBI:15378"/>
        <dbReference type="ChEBI" id="CHEBI:16113"/>
        <dbReference type="ChEBI" id="CHEBI:17759"/>
        <dbReference type="ChEBI" id="CHEBI:57783"/>
        <dbReference type="ChEBI" id="CHEBI:58349"/>
        <dbReference type="EC" id="1.3.1.21"/>
    </reaction>
    <physiologicalReaction direction="right-to-left" evidence="20">
        <dbReference type="Rhea" id="RHEA:23986"/>
    </physiologicalReaction>
</comment>
<evidence type="ECO:0000256" key="16">
    <source>
        <dbReference type="ARBA" id="ARBA00023221"/>
    </source>
</evidence>
<dbReference type="PANTHER" id="PTHR21257:SF38">
    <property type="entry name" value="7-DEHYDROCHOLESTEROL REDUCTASE"/>
    <property type="match status" value="1"/>
</dbReference>
<dbReference type="STRING" id="1448320.A0A319D1J2"/>
<keyword evidence="6 22" id="KW-0812">Transmembrane</keyword>
<comment type="subcellular location">
    <subcellularLocation>
        <location evidence="1">Membrane</location>
        <topology evidence="1">Multi-pass membrane protein</topology>
    </subcellularLocation>
</comment>
<evidence type="ECO:0000256" key="8">
    <source>
        <dbReference type="ARBA" id="ARBA00022857"/>
    </source>
</evidence>
<evidence type="ECO:0000256" key="4">
    <source>
        <dbReference type="ARBA" id="ARBA00022516"/>
    </source>
</evidence>
<feature type="transmembrane region" description="Helical" evidence="22">
    <location>
        <begin position="245"/>
        <end position="262"/>
    </location>
</feature>